<feature type="domain" description="Glycosyl transferase family 1" evidence="9">
    <location>
        <begin position="314"/>
        <end position="472"/>
    </location>
</feature>
<feature type="binding site" evidence="8">
    <location>
        <position position="24"/>
    </location>
    <ligand>
        <name>ADP-alpha-D-glucose</name>
        <dbReference type="ChEBI" id="CHEBI:57498"/>
    </ligand>
</feature>
<comment type="catalytic activity">
    <reaction evidence="1 8">
        <text>[(1-&gt;4)-alpha-D-glucosyl](n) + ADP-alpha-D-glucose = [(1-&gt;4)-alpha-D-glucosyl](n+1) + ADP + H(+)</text>
        <dbReference type="Rhea" id="RHEA:18189"/>
        <dbReference type="Rhea" id="RHEA-COMP:9584"/>
        <dbReference type="Rhea" id="RHEA-COMP:9587"/>
        <dbReference type="ChEBI" id="CHEBI:15378"/>
        <dbReference type="ChEBI" id="CHEBI:15444"/>
        <dbReference type="ChEBI" id="CHEBI:57498"/>
        <dbReference type="ChEBI" id="CHEBI:456216"/>
        <dbReference type="EC" id="2.4.1.21"/>
    </reaction>
</comment>
<comment type="pathway">
    <text evidence="3 8">Glycan biosynthesis; glycogen biosynthesis.</text>
</comment>
<dbReference type="Proteomes" id="UP000675880">
    <property type="component" value="Unassembled WGS sequence"/>
</dbReference>
<dbReference type="HAMAP" id="MF_00484">
    <property type="entry name" value="Glycogen_synth"/>
    <property type="match status" value="1"/>
</dbReference>
<evidence type="ECO:0000256" key="1">
    <source>
        <dbReference type="ARBA" id="ARBA00001478"/>
    </source>
</evidence>
<dbReference type="NCBIfam" id="NF001899">
    <property type="entry name" value="PRK00654.1-2"/>
    <property type="match status" value="1"/>
</dbReference>
<dbReference type="EC" id="2.4.1.21" evidence="8"/>
<evidence type="ECO:0000256" key="8">
    <source>
        <dbReference type="HAMAP-Rule" id="MF_00484"/>
    </source>
</evidence>
<dbReference type="CDD" id="cd03791">
    <property type="entry name" value="GT5_Glycogen_synthase_DULL1-like"/>
    <property type="match status" value="1"/>
</dbReference>
<sequence>MESTFPQRPLKICMVASEVVPLAKTGGLADVVGALAVACASLGHDVAVVLPAYRQVDALGYEMADLCTLSIAIGDGMLDPRIQEVFIPALRVSGPGRLRIFLVRHDPFFSRPGLYQEAGRDYPDNLERFVLFCRSVMELLLHLHRTEQWQTDVLHLHDWQAALCAVYLRNLYHEQPSLSRTRSVLTIHNLGYQGLFPAEQFPVTGLLGSLFTPAALEFYGRVNVLKGGLVFADRLTTVSPTYSQEIQTAEYGCGLEGVITERKSVLSGIVNGIDADLWDPMTDHYLPAPYTSSDLTGKLRCKQALQRELGLRVLKGPLLAVIARLTSQKGIDLVIDIVPELMALNVQIVILGTGDPLYERQVRELGERYPGRVTVRNVFDEGLAHRIEGGADMFLMPSRYEPCGLSQLYSLRYGTVPIVRKTGGLADTVVGYTPTSLQESRATGFTFTDTNSTSLLTAVLLALSVYRKKADWQRLIKAGMEQDLSWTRSASIYIQLFQELVSGERTGT</sequence>
<dbReference type="GO" id="GO:0009011">
    <property type="term" value="F:alpha-1,4-glucan glucosyltransferase (ADP-glucose donor) activity"/>
    <property type="evidence" value="ECO:0007669"/>
    <property type="project" value="UniProtKB-EC"/>
</dbReference>
<evidence type="ECO:0000256" key="7">
    <source>
        <dbReference type="ARBA" id="ARBA00023056"/>
    </source>
</evidence>
<keyword evidence="7 8" id="KW-0320">Glycogen biosynthesis</keyword>
<evidence type="ECO:0000256" key="3">
    <source>
        <dbReference type="ARBA" id="ARBA00004964"/>
    </source>
</evidence>
<dbReference type="InterPro" id="IPR013534">
    <property type="entry name" value="Starch_synth_cat_dom"/>
</dbReference>
<dbReference type="NCBIfam" id="TIGR02095">
    <property type="entry name" value="glgA"/>
    <property type="match status" value="1"/>
</dbReference>
<dbReference type="InterPro" id="IPR011835">
    <property type="entry name" value="GS/SS"/>
</dbReference>
<dbReference type="Gene3D" id="3.40.50.2000">
    <property type="entry name" value="Glycogen Phosphorylase B"/>
    <property type="match status" value="2"/>
</dbReference>
<name>A0ABN7LKN7_9BACT</name>
<reference evidence="11 12" key="1">
    <citation type="submission" date="2021-02" db="EMBL/GenBank/DDBJ databases">
        <authorList>
            <person name="Han P."/>
        </authorList>
    </citation>
    <scope>NUCLEOTIDE SEQUENCE [LARGE SCALE GENOMIC DNA]</scope>
    <source>
        <strain evidence="11">Candidatus Nitrospira sp. ZN2</strain>
    </source>
</reference>
<evidence type="ECO:0000256" key="6">
    <source>
        <dbReference type="ARBA" id="ARBA00022679"/>
    </source>
</evidence>
<organism evidence="11 12">
    <name type="scientific">Nitrospira defluvii</name>
    <dbReference type="NCBI Taxonomy" id="330214"/>
    <lineage>
        <taxon>Bacteria</taxon>
        <taxon>Pseudomonadati</taxon>
        <taxon>Nitrospirota</taxon>
        <taxon>Nitrospiria</taxon>
        <taxon>Nitrospirales</taxon>
        <taxon>Nitrospiraceae</taxon>
        <taxon>Nitrospira</taxon>
    </lineage>
</organism>
<dbReference type="PANTHER" id="PTHR45825">
    <property type="entry name" value="GRANULE-BOUND STARCH SYNTHASE 1, CHLOROPLASTIC/AMYLOPLASTIC"/>
    <property type="match status" value="1"/>
</dbReference>
<dbReference type="InterPro" id="IPR001296">
    <property type="entry name" value="Glyco_trans_1"/>
</dbReference>
<comment type="similarity">
    <text evidence="4 8">Belongs to the glycosyltransferase 1 family. Bacterial/plant glycogen synthase subfamily.</text>
</comment>
<evidence type="ECO:0000256" key="2">
    <source>
        <dbReference type="ARBA" id="ARBA00002764"/>
    </source>
</evidence>
<evidence type="ECO:0000256" key="5">
    <source>
        <dbReference type="ARBA" id="ARBA00022676"/>
    </source>
</evidence>
<keyword evidence="6 8" id="KW-0808">Transferase</keyword>
<keyword evidence="12" id="KW-1185">Reference proteome</keyword>
<protein>
    <recommendedName>
        <fullName evidence="8">Glycogen synthase</fullName>
        <ecNumber evidence="8">2.4.1.21</ecNumber>
    </recommendedName>
    <alternativeName>
        <fullName evidence="8">Starch [bacterial glycogen] synthase</fullName>
    </alternativeName>
</protein>
<evidence type="ECO:0000259" key="9">
    <source>
        <dbReference type="Pfam" id="PF00534"/>
    </source>
</evidence>
<comment type="caution">
    <text evidence="11">The sequence shown here is derived from an EMBL/GenBank/DDBJ whole genome shotgun (WGS) entry which is preliminary data.</text>
</comment>
<gene>
    <name evidence="8 11" type="primary">glgA</name>
    <name evidence="11" type="ORF">NSPZN2_20042</name>
</gene>
<dbReference type="Pfam" id="PF08323">
    <property type="entry name" value="Glyco_transf_5"/>
    <property type="match status" value="1"/>
</dbReference>
<comment type="function">
    <text evidence="2 8">Synthesizes alpha-1,4-glucan chains using ADP-glucose.</text>
</comment>
<dbReference type="EMBL" id="CAJNBJ010000012">
    <property type="protein sequence ID" value="CAE6746687.1"/>
    <property type="molecule type" value="Genomic_DNA"/>
</dbReference>
<evidence type="ECO:0000313" key="12">
    <source>
        <dbReference type="Proteomes" id="UP000675880"/>
    </source>
</evidence>
<accession>A0ABN7LKN7</accession>
<dbReference type="PANTHER" id="PTHR45825:SF11">
    <property type="entry name" value="ALPHA AMYLASE DOMAIN-CONTAINING PROTEIN"/>
    <property type="match status" value="1"/>
</dbReference>
<evidence type="ECO:0000259" key="10">
    <source>
        <dbReference type="Pfam" id="PF08323"/>
    </source>
</evidence>
<evidence type="ECO:0000313" key="11">
    <source>
        <dbReference type="EMBL" id="CAE6746687.1"/>
    </source>
</evidence>
<proteinExistence type="inferred from homology"/>
<feature type="domain" description="Starch synthase catalytic" evidence="10">
    <location>
        <begin position="11"/>
        <end position="260"/>
    </location>
</feature>
<dbReference type="SUPFAM" id="SSF53756">
    <property type="entry name" value="UDP-Glycosyltransferase/glycogen phosphorylase"/>
    <property type="match status" value="1"/>
</dbReference>
<evidence type="ECO:0000256" key="4">
    <source>
        <dbReference type="ARBA" id="ARBA00010281"/>
    </source>
</evidence>
<dbReference type="Pfam" id="PF00534">
    <property type="entry name" value="Glycos_transf_1"/>
    <property type="match status" value="1"/>
</dbReference>
<keyword evidence="5 8" id="KW-0328">Glycosyltransferase</keyword>